<evidence type="ECO:0000256" key="1">
    <source>
        <dbReference type="ARBA" id="ARBA00006787"/>
    </source>
</evidence>
<sequence>SNLQCVFVVSRFFSRVIPTPPNISEKTNINVLEFGDKLFAVADTPLIHEIKPDSMFVKSKTIMSDFVSIHLGSAHPHRQKDGSMIYYGTNMNPMKSYNFIHIPPPDASAKSERAFFGYCLFVLTGDYFFLNILQGRDLCFFV</sequence>
<feature type="non-terminal residue" evidence="5">
    <location>
        <position position="1"/>
    </location>
</feature>
<feature type="binding site" evidence="4">
    <location>
        <position position="75"/>
    </location>
    <ligand>
        <name>Fe cation</name>
        <dbReference type="ChEBI" id="CHEBI:24875"/>
        <note>catalytic</note>
    </ligand>
</feature>
<evidence type="ECO:0000256" key="2">
    <source>
        <dbReference type="ARBA" id="ARBA00022723"/>
    </source>
</evidence>
<keyword evidence="3 4" id="KW-0408">Iron</keyword>
<evidence type="ECO:0000256" key="4">
    <source>
        <dbReference type="PIRSR" id="PIRSR604294-1"/>
    </source>
</evidence>
<proteinExistence type="inferred from homology"/>
<accession>A0AAV4FYH6</accession>
<keyword evidence="6" id="KW-1185">Reference proteome</keyword>
<dbReference type="InterPro" id="IPR004294">
    <property type="entry name" value="Carotenoid_Oase"/>
</dbReference>
<comment type="cofactor">
    <cofactor evidence="4">
        <name>Fe(2+)</name>
        <dbReference type="ChEBI" id="CHEBI:29033"/>
    </cofactor>
    <text evidence="4">Binds 1 Fe(2+) ion per subunit.</text>
</comment>
<evidence type="ECO:0000256" key="3">
    <source>
        <dbReference type="ARBA" id="ARBA00023004"/>
    </source>
</evidence>
<dbReference type="GO" id="GO:0016702">
    <property type="term" value="F:oxidoreductase activity, acting on single donors with incorporation of molecular oxygen, incorporation of two atoms of oxygen"/>
    <property type="evidence" value="ECO:0007669"/>
    <property type="project" value="InterPro"/>
</dbReference>
<dbReference type="EMBL" id="BMAT01011719">
    <property type="protein sequence ID" value="GFR77790.1"/>
    <property type="molecule type" value="Genomic_DNA"/>
</dbReference>
<evidence type="ECO:0000313" key="5">
    <source>
        <dbReference type="EMBL" id="GFR77790.1"/>
    </source>
</evidence>
<keyword evidence="2 4" id="KW-0479">Metal-binding</keyword>
<comment type="caution">
    <text evidence="5">The sequence shown here is derived from an EMBL/GenBank/DDBJ whole genome shotgun (WGS) entry which is preliminary data.</text>
</comment>
<name>A0AAV4FYH6_9GAST</name>
<evidence type="ECO:0000313" key="6">
    <source>
        <dbReference type="Proteomes" id="UP000762676"/>
    </source>
</evidence>
<gene>
    <name evidence="5" type="ORF">ElyMa_005833100</name>
</gene>
<dbReference type="Pfam" id="PF03055">
    <property type="entry name" value="RPE65"/>
    <property type="match status" value="1"/>
</dbReference>
<reference evidence="5 6" key="1">
    <citation type="journal article" date="2021" name="Elife">
        <title>Chloroplast acquisition without the gene transfer in kleptoplastic sea slugs, Plakobranchus ocellatus.</title>
        <authorList>
            <person name="Maeda T."/>
            <person name="Takahashi S."/>
            <person name="Yoshida T."/>
            <person name="Shimamura S."/>
            <person name="Takaki Y."/>
            <person name="Nagai Y."/>
            <person name="Toyoda A."/>
            <person name="Suzuki Y."/>
            <person name="Arimoto A."/>
            <person name="Ishii H."/>
            <person name="Satoh N."/>
            <person name="Nishiyama T."/>
            <person name="Hasebe M."/>
            <person name="Maruyama T."/>
            <person name="Minagawa J."/>
            <person name="Obokata J."/>
            <person name="Shigenobu S."/>
        </authorList>
    </citation>
    <scope>NUCLEOTIDE SEQUENCE [LARGE SCALE GENOMIC DNA]</scope>
</reference>
<protein>
    <submittedName>
        <fullName evidence="5">Beta,beta-carotene 9',10'-oxygenase</fullName>
    </submittedName>
</protein>
<dbReference type="Proteomes" id="UP000762676">
    <property type="component" value="Unassembled WGS sequence"/>
</dbReference>
<comment type="similarity">
    <text evidence="1">Belongs to the carotenoid oxygenase family.</text>
</comment>
<organism evidence="5 6">
    <name type="scientific">Elysia marginata</name>
    <dbReference type="NCBI Taxonomy" id="1093978"/>
    <lineage>
        <taxon>Eukaryota</taxon>
        <taxon>Metazoa</taxon>
        <taxon>Spiralia</taxon>
        <taxon>Lophotrochozoa</taxon>
        <taxon>Mollusca</taxon>
        <taxon>Gastropoda</taxon>
        <taxon>Heterobranchia</taxon>
        <taxon>Euthyneura</taxon>
        <taxon>Panpulmonata</taxon>
        <taxon>Sacoglossa</taxon>
        <taxon>Placobranchoidea</taxon>
        <taxon>Plakobranchidae</taxon>
        <taxon>Elysia</taxon>
    </lineage>
</organism>
<dbReference type="GO" id="GO:0046872">
    <property type="term" value="F:metal ion binding"/>
    <property type="evidence" value="ECO:0007669"/>
    <property type="project" value="UniProtKB-KW"/>
</dbReference>
<dbReference type="AlphaFoldDB" id="A0AAV4FYH6"/>